<reference evidence="2 3" key="1">
    <citation type="submission" date="2016-10" db="EMBL/GenBank/DDBJ databases">
        <authorList>
            <person name="Varghese N."/>
        </authorList>
    </citation>
    <scope>NUCLEOTIDE SEQUENCE [LARGE SCALE GENOMIC DNA]</scope>
    <source>
        <strain evidence="2 3">KA00225</strain>
    </source>
</reference>
<proteinExistence type="predicted"/>
<dbReference type="RefSeq" id="WP_103084232.1">
    <property type="nucleotide sequence ID" value="NZ_MNLH01000001.1"/>
</dbReference>
<dbReference type="OrthoDB" id="9052589at2"/>
<feature type="domain" description="ABC-three component systems C-terminal" evidence="1">
    <location>
        <begin position="275"/>
        <end position="413"/>
    </location>
</feature>
<evidence type="ECO:0000313" key="2">
    <source>
        <dbReference type="EMBL" id="PNS43854.1"/>
    </source>
</evidence>
<name>A0A2K1SWD8_GARVA</name>
<comment type="caution">
    <text evidence="2">The sequence shown here is derived from an EMBL/GenBank/DDBJ whole genome shotgun (WGS) entry which is preliminary data.</text>
</comment>
<accession>A0A2K1SWD8</accession>
<dbReference type="AlphaFoldDB" id="A0A2K1SWD8"/>
<dbReference type="Proteomes" id="UP000236146">
    <property type="component" value="Unassembled WGS sequence"/>
</dbReference>
<sequence>MTQLCFGTFAATMQRALKEQLSWWNNHVGTTLTPTNKTIPTQSMAGQHYTVLRLLSWLIDRDDITDRKGKVLFIDDSVASKLINQTVEVNAVIVKRIQEGDLDDAALAEFKDIEKELIEYKVNDLLQEMHDLIQDDPEVSAAQKNELLLLCKKETLAQFLSNTFLYACCLKNKLRSVDLDSNDGWLIHISDNTCPICHTNNLTIGYGTSTTALYDPVEFSETPDSNEMERILICVTCYRKENYKKGKGGSEPESWEKLRKIYKDYMLKQEIEQVFENNNLASQIKDVLNELVEKPKDETLKKNRPENWSPKKVTQKIKKEEWVLADSIKSLADAYYFYVRSVFESLDNGSTKRFSKICDQVSSCYKEVAEKTDDQRQIFYGIKNWIARHAGVPENSQEALVITAFFVQNCEVFGEVSE</sequence>
<dbReference type="EMBL" id="MNLH01000001">
    <property type="protein sequence ID" value="PNS43854.1"/>
    <property type="molecule type" value="Genomic_DNA"/>
</dbReference>
<organism evidence="2 3">
    <name type="scientific">Gardnerella vaginalis</name>
    <dbReference type="NCBI Taxonomy" id="2702"/>
    <lineage>
        <taxon>Bacteria</taxon>
        <taxon>Bacillati</taxon>
        <taxon>Actinomycetota</taxon>
        <taxon>Actinomycetes</taxon>
        <taxon>Bifidobacteriales</taxon>
        <taxon>Bifidobacteriaceae</taxon>
        <taxon>Gardnerella</taxon>
    </lineage>
</organism>
<protein>
    <recommendedName>
        <fullName evidence="1">ABC-three component systems C-terminal domain-containing protein</fullName>
    </recommendedName>
</protein>
<evidence type="ECO:0000259" key="1">
    <source>
        <dbReference type="Pfam" id="PF20277"/>
    </source>
</evidence>
<dbReference type="InterPro" id="IPR046921">
    <property type="entry name" value="ABC-3C_CTD11"/>
</dbReference>
<gene>
    <name evidence="2" type="ORF">BFS05_01155</name>
</gene>
<dbReference type="Pfam" id="PF20277">
    <property type="entry name" value="CTD11"/>
    <property type="match status" value="1"/>
</dbReference>
<evidence type="ECO:0000313" key="3">
    <source>
        <dbReference type="Proteomes" id="UP000236146"/>
    </source>
</evidence>